<feature type="region of interest" description="Disordered" evidence="1">
    <location>
        <begin position="1"/>
        <end position="22"/>
    </location>
</feature>
<evidence type="ECO:0000313" key="2">
    <source>
        <dbReference type="EMBL" id="MFC7139404.1"/>
    </source>
</evidence>
<comment type="caution">
    <text evidence="2">The sequence shown here is derived from an EMBL/GenBank/DDBJ whole genome shotgun (WGS) entry which is preliminary data.</text>
</comment>
<accession>A0ABD5Y4S6</accession>
<dbReference type="Pfam" id="PF24113">
    <property type="entry name" value="DUF7387"/>
    <property type="match status" value="1"/>
</dbReference>
<evidence type="ECO:0000313" key="3">
    <source>
        <dbReference type="Proteomes" id="UP001596432"/>
    </source>
</evidence>
<proteinExistence type="predicted"/>
<reference evidence="2 3" key="1">
    <citation type="journal article" date="2019" name="Int. J. Syst. Evol. Microbiol.">
        <title>The Global Catalogue of Microorganisms (GCM) 10K type strain sequencing project: providing services to taxonomists for standard genome sequencing and annotation.</title>
        <authorList>
            <consortium name="The Broad Institute Genomics Platform"/>
            <consortium name="The Broad Institute Genome Sequencing Center for Infectious Disease"/>
            <person name="Wu L."/>
            <person name="Ma J."/>
        </authorList>
    </citation>
    <scope>NUCLEOTIDE SEQUENCE [LARGE SCALE GENOMIC DNA]</scope>
    <source>
        <strain evidence="2 3">XZYJT29</strain>
    </source>
</reference>
<evidence type="ECO:0000256" key="1">
    <source>
        <dbReference type="SAM" id="MobiDB-lite"/>
    </source>
</evidence>
<dbReference type="AlphaFoldDB" id="A0ABD5Y4S6"/>
<feature type="region of interest" description="Disordered" evidence="1">
    <location>
        <begin position="56"/>
        <end position="91"/>
    </location>
</feature>
<dbReference type="EMBL" id="JBHTAS010000001">
    <property type="protein sequence ID" value="MFC7139404.1"/>
    <property type="molecule type" value="Genomic_DNA"/>
</dbReference>
<sequence length="91" mass="9714">MARADAGTGDDEPREIRLVENPDGQWTARDLQAEVSAQGSTRSAALENLDAVVDTVVGDGGHEPTDSELRDLGVDPETARTQDDDLPDVLQ</sequence>
<dbReference type="RefSeq" id="WP_274324994.1">
    <property type="nucleotide sequence ID" value="NZ_CP118158.1"/>
</dbReference>
<organism evidence="2 3">
    <name type="scientific">Halosimplex aquaticum</name>
    <dbReference type="NCBI Taxonomy" id="3026162"/>
    <lineage>
        <taxon>Archaea</taxon>
        <taxon>Methanobacteriati</taxon>
        <taxon>Methanobacteriota</taxon>
        <taxon>Stenosarchaea group</taxon>
        <taxon>Halobacteria</taxon>
        <taxon>Halobacteriales</taxon>
        <taxon>Haloarculaceae</taxon>
        <taxon>Halosimplex</taxon>
    </lineage>
</organism>
<protein>
    <submittedName>
        <fullName evidence="2">Type II toxin-antitoxin system HicB family antitoxin</fullName>
    </submittedName>
</protein>
<gene>
    <name evidence="2" type="ORF">ACFQMA_06075</name>
</gene>
<dbReference type="GeneID" id="78819660"/>
<name>A0ABD5Y4S6_9EURY</name>
<dbReference type="InterPro" id="IPR055811">
    <property type="entry name" value="DUF7387"/>
</dbReference>
<dbReference type="Proteomes" id="UP001596432">
    <property type="component" value="Unassembled WGS sequence"/>
</dbReference>
<feature type="compositionally biased region" description="Basic and acidic residues" evidence="1">
    <location>
        <begin position="60"/>
        <end position="83"/>
    </location>
</feature>
<keyword evidence="3" id="KW-1185">Reference proteome</keyword>